<dbReference type="RefSeq" id="WP_315746130.1">
    <property type="nucleotide sequence ID" value="NZ_JAVYAA010000003.1"/>
</dbReference>
<dbReference type="InterPro" id="IPR029058">
    <property type="entry name" value="AB_hydrolase_fold"/>
</dbReference>
<dbReference type="Gene3D" id="3.40.50.1820">
    <property type="entry name" value="alpha/beta hydrolase"/>
    <property type="match status" value="1"/>
</dbReference>
<evidence type="ECO:0000313" key="6">
    <source>
        <dbReference type="Proteomes" id="UP001250538"/>
    </source>
</evidence>
<proteinExistence type="predicted"/>
<evidence type="ECO:0000256" key="3">
    <source>
        <dbReference type="ARBA" id="ARBA00023098"/>
    </source>
</evidence>
<reference evidence="6" key="1">
    <citation type="submission" date="2023-09" db="EMBL/GenBank/DDBJ databases">
        <title>Paenibacillus sp. chi10 Genome sequencing and assembly.</title>
        <authorList>
            <person name="Kim I."/>
        </authorList>
    </citation>
    <scope>NUCLEOTIDE SEQUENCE [LARGE SCALE GENOMIC DNA]</scope>
    <source>
        <strain evidence="6">chi10</strain>
    </source>
</reference>
<keyword evidence="4" id="KW-1133">Transmembrane helix</keyword>
<dbReference type="SUPFAM" id="SSF53474">
    <property type="entry name" value="alpha/beta-Hydrolases"/>
    <property type="match status" value="1"/>
</dbReference>
<name>A0AAJ2JZR1_9BACL</name>
<dbReference type="AlphaFoldDB" id="A0AAJ2JZR1"/>
<keyword evidence="3" id="KW-0443">Lipid metabolism</keyword>
<evidence type="ECO:0000256" key="2">
    <source>
        <dbReference type="ARBA" id="ARBA00022963"/>
    </source>
</evidence>
<comment type="caution">
    <text evidence="5">The sequence shown here is derived from an EMBL/GenBank/DDBJ whole genome shotgun (WGS) entry which is preliminary data.</text>
</comment>
<protein>
    <recommendedName>
        <fullName evidence="7">Acetylhydrolase</fullName>
    </recommendedName>
</protein>
<keyword evidence="6" id="KW-1185">Reference proteome</keyword>
<organism evidence="5 6">
    <name type="scientific">Paenibacillus suaedae</name>
    <dbReference type="NCBI Taxonomy" id="3077233"/>
    <lineage>
        <taxon>Bacteria</taxon>
        <taxon>Bacillati</taxon>
        <taxon>Bacillota</taxon>
        <taxon>Bacilli</taxon>
        <taxon>Bacillales</taxon>
        <taxon>Paenibacillaceae</taxon>
        <taxon>Paenibacillus</taxon>
    </lineage>
</organism>
<keyword evidence="4" id="KW-0812">Transmembrane</keyword>
<feature type="transmembrane region" description="Helical" evidence="4">
    <location>
        <begin position="91"/>
        <end position="111"/>
    </location>
</feature>
<dbReference type="PANTHER" id="PTHR10272">
    <property type="entry name" value="PLATELET-ACTIVATING FACTOR ACETYLHYDROLASE"/>
    <property type="match status" value="1"/>
</dbReference>
<keyword evidence="1" id="KW-0378">Hydrolase</keyword>
<gene>
    <name evidence="5" type="ORF">RQP50_16895</name>
</gene>
<keyword evidence="2" id="KW-0442">Lipid degradation</keyword>
<dbReference type="PANTHER" id="PTHR10272:SF0">
    <property type="entry name" value="PLATELET-ACTIVATING FACTOR ACETYLHYDROLASE"/>
    <property type="match status" value="1"/>
</dbReference>
<dbReference type="Proteomes" id="UP001250538">
    <property type="component" value="Unassembled WGS sequence"/>
</dbReference>
<sequence>MRLFEGVLIFVHIAWLFSFSLRADAKIKISANIAAFALLTLHLAAEGYRWQMAVTYTLFVVLTVVTFMLYFRRKDKTENRKKRKAQKLLYALLLILYAIGSVAPVAMIPVFQLPKPTGSFEVGMSSRHLLEESRTNAALPERVGKELMIQIWYPAKINDDIQPIRYQSFPYAEWAGTMEFLFSTPRFIFDYLKYGRTNSIQDIAVSNLQDRYPILLFSHGFGSTRMQSFSQMEELASHGYIVVSVDHMIDAAFTQFPDGREAMSKADAYSYSFTIEDERNVRARSEDMTYVLDQLTLLNERDPEGLFTGKLDMERIGILGHSYGGSTAAQLLLDDARILAGVNIDGPLHEPVASKGLDRPFMFILNKDYLDLDDEEIKYTSITPEQFRQYHSQIKKLADHHFREGIRADTYQLIFNAGDHYSFSDFPFLSPLLSKGIDIEEFHQVMNRYIVAYFNHYVKNEELDPLLLKEEHVNQFYDYEANKKKN</sequence>
<dbReference type="GO" id="GO:0016042">
    <property type="term" value="P:lipid catabolic process"/>
    <property type="evidence" value="ECO:0007669"/>
    <property type="project" value="UniProtKB-KW"/>
</dbReference>
<evidence type="ECO:0000313" key="5">
    <source>
        <dbReference type="EMBL" id="MDT8977915.1"/>
    </source>
</evidence>
<dbReference type="EMBL" id="JAVYAA010000003">
    <property type="protein sequence ID" value="MDT8977915.1"/>
    <property type="molecule type" value="Genomic_DNA"/>
</dbReference>
<accession>A0AAJ2JZR1</accession>
<dbReference type="Pfam" id="PF03403">
    <property type="entry name" value="PAF-AH_p_II"/>
    <property type="match status" value="1"/>
</dbReference>
<evidence type="ECO:0008006" key="7">
    <source>
        <dbReference type="Google" id="ProtNLM"/>
    </source>
</evidence>
<keyword evidence="4" id="KW-0472">Membrane</keyword>
<feature type="transmembrane region" description="Helical" evidence="4">
    <location>
        <begin position="49"/>
        <end position="71"/>
    </location>
</feature>
<evidence type="ECO:0000256" key="1">
    <source>
        <dbReference type="ARBA" id="ARBA00022801"/>
    </source>
</evidence>
<dbReference type="GO" id="GO:0003847">
    <property type="term" value="F:1-alkyl-2-acetylglycerophosphocholine esterase activity"/>
    <property type="evidence" value="ECO:0007669"/>
    <property type="project" value="TreeGrafter"/>
</dbReference>
<evidence type="ECO:0000256" key="4">
    <source>
        <dbReference type="SAM" id="Phobius"/>
    </source>
</evidence>